<evidence type="ECO:0000313" key="2">
    <source>
        <dbReference type="Proteomes" id="UP000198528"/>
    </source>
</evidence>
<gene>
    <name evidence="1" type="ORF">SAMN04487824_11033</name>
</gene>
<dbReference type="RefSeq" id="WP_256324503.1">
    <property type="nucleotide sequence ID" value="NZ_FMZL01000010.1"/>
</dbReference>
<accession>A0A1G6KUJ6</accession>
<name>A0A1G6KUJ6_9ACTN</name>
<keyword evidence="2" id="KW-1185">Reference proteome</keyword>
<reference evidence="2" key="1">
    <citation type="submission" date="2016-10" db="EMBL/GenBank/DDBJ databases">
        <authorList>
            <person name="Varghese N."/>
            <person name="Submissions S."/>
        </authorList>
    </citation>
    <scope>NUCLEOTIDE SEQUENCE [LARGE SCALE GENOMIC DNA]</scope>
    <source>
        <strain evidence="2">DSM 22619</strain>
    </source>
</reference>
<dbReference type="EMBL" id="FMZL01000010">
    <property type="protein sequence ID" value="SDC34762.1"/>
    <property type="molecule type" value="Genomic_DNA"/>
</dbReference>
<dbReference type="Proteomes" id="UP000198528">
    <property type="component" value="Unassembled WGS sequence"/>
</dbReference>
<proteinExistence type="predicted"/>
<organism evidence="1 2">
    <name type="scientific">Parafannyhessea umbonata</name>
    <dbReference type="NCBI Taxonomy" id="604330"/>
    <lineage>
        <taxon>Bacteria</taxon>
        <taxon>Bacillati</taxon>
        <taxon>Actinomycetota</taxon>
        <taxon>Coriobacteriia</taxon>
        <taxon>Coriobacteriales</taxon>
        <taxon>Atopobiaceae</taxon>
        <taxon>Parafannyhessea</taxon>
    </lineage>
</organism>
<evidence type="ECO:0000313" key="1">
    <source>
        <dbReference type="EMBL" id="SDC34762.1"/>
    </source>
</evidence>
<dbReference type="AlphaFoldDB" id="A0A1G6KUJ6"/>
<protein>
    <submittedName>
        <fullName evidence="1">Uncharacterized protein</fullName>
    </submittedName>
</protein>
<sequence length="56" mass="5937">MRKTHPGLLGRFTRFGRAMTVAAAIVMAMPTGALACTQIYMGKGVTDTGDTYVGRS</sequence>